<evidence type="ECO:0000313" key="2">
    <source>
        <dbReference type="Proteomes" id="UP001215598"/>
    </source>
</evidence>
<accession>A0AAD7JCD5</accession>
<organism evidence="1 2">
    <name type="scientific">Mycena metata</name>
    <dbReference type="NCBI Taxonomy" id="1033252"/>
    <lineage>
        <taxon>Eukaryota</taxon>
        <taxon>Fungi</taxon>
        <taxon>Dikarya</taxon>
        <taxon>Basidiomycota</taxon>
        <taxon>Agaricomycotina</taxon>
        <taxon>Agaricomycetes</taxon>
        <taxon>Agaricomycetidae</taxon>
        <taxon>Agaricales</taxon>
        <taxon>Marasmiineae</taxon>
        <taxon>Mycenaceae</taxon>
        <taxon>Mycena</taxon>
    </lineage>
</organism>
<evidence type="ECO:0000313" key="1">
    <source>
        <dbReference type="EMBL" id="KAJ7760931.1"/>
    </source>
</evidence>
<name>A0AAD7JCD5_9AGAR</name>
<dbReference type="SUPFAM" id="SSF50494">
    <property type="entry name" value="Trypsin-like serine proteases"/>
    <property type="match status" value="1"/>
</dbReference>
<keyword evidence="2" id="KW-1185">Reference proteome</keyword>
<protein>
    <submittedName>
        <fullName evidence="1">Uncharacterized protein</fullName>
    </submittedName>
</protein>
<dbReference type="EMBL" id="JARKIB010000036">
    <property type="protein sequence ID" value="KAJ7760931.1"/>
    <property type="molecule type" value="Genomic_DNA"/>
</dbReference>
<reference evidence="1" key="1">
    <citation type="submission" date="2023-03" db="EMBL/GenBank/DDBJ databases">
        <title>Massive genome expansion in bonnet fungi (Mycena s.s.) driven by repeated elements and novel gene families across ecological guilds.</title>
        <authorList>
            <consortium name="Lawrence Berkeley National Laboratory"/>
            <person name="Harder C.B."/>
            <person name="Miyauchi S."/>
            <person name="Viragh M."/>
            <person name="Kuo A."/>
            <person name="Thoen E."/>
            <person name="Andreopoulos B."/>
            <person name="Lu D."/>
            <person name="Skrede I."/>
            <person name="Drula E."/>
            <person name="Henrissat B."/>
            <person name="Morin E."/>
            <person name="Kohler A."/>
            <person name="Barry K."/>
            <person name="LaButti K."/>
            <person name="Morin E."/>
            <person name="Salamov A."/>
            <person name="Lipzen A."/>
            <person name="Mereny Z."/>
            <person name="Hegedus B."/>
            <person name="Baldrian P."/>
            <person name="Stursova M."/>
            <person name="Weitz H."/>
            <person name="Taylor A."/>
            <person name="Grigoriev I.V."/>
            <person name="Nagy L.G."/>
            <person name="Martin F."/>
            <person name="Kauserud H."/>
        </authorList>
    </citation>
    <scope>NUCLEOTIDE SEQUENCE</scope>
    <source>
        <strain evidence="1">CBHHK182m</strain>
    </source>
</reference>
<proteinExistence type="predicted"/>
<dbReference type="Proteomes" id="UP001215598">
    <property type="component" value="Unassembled WGS sequence"/>
</dbReference>
<dbReference type="AlphaFoldDB" id="A0AAD7JCD5"/>
<sequence length="505" mass="54957">MSLLPSFPPSDLESALYYRGLPSNPRLVARTGAPWSLPTGPWQIPKRKELRPVGNHPLKEVWEDDLALKIHTLLDSLDVRWTSIDVVRIAVPEDSGSFAFVVLWIGVMPETLSGDEGVVVVSKCREILLEYDIAEVEVEIRESVVTRSVGPALLEPVDSGDLTAGIREPLTPTLGLSISPASKLEVEGTGGFFVTDERDPSSLLLVTCRHAVLPPQSSARNIHYAWTDSSQPKKEVVLLGEGAFDKFQTSVREAVVSHQKSVVHTKREVEKATDTSQAKTLQILADAAQLCVELTSAFQQSVATWTDPSNRILGDVVLAPPIALGAGLRNYTEDWALIELGRSKINETNLAGNFIDLGMEDSDKFARKMCPRPPHEFSSREPSPRPSSDAIVVLKRGAASDLTLGRANTLVSYVREYTATNEIRGTSKEWAILPYSEGSRAFSRPGDSGAVIVDGSGRIGGLLTGGTGRTPKEASDIAYATPIDFIMERMRENGVRPVIVQPTET</sequence>
<dbReference type="InterPro" id="IPR009003">
    <property type="entry name" value="Peptidase_S1_PA"/>
</dbReference>
<comment type="caution">
    <text evidence="1">The sequence shown here is derived from an EMBL/GenBank/DDBJ whole genome shotgun (WGS) entry which is preliminary data.</text>
</comment>
<gene>
    <name evidence="1" type="ORF">B0H16DRAFT_1661939</name>
</gene>